<dbReference type="EMBL" id="JAOEEO010000001">
    <property type="protein sequence ID" value="MDH0563284.1"/>
    <property type="molecule type" value="Genomic_DNA"/>
</dbReference>
<name>A0AA42I679_9GAMM</name>
<evidence type="ECO:0000313" key="2">
    <source>
        <dbReference type="Proteomes" id="UP001159329"/>
    </source>
</evidence>
<protein>
    <submittedName>
        <fullName evidence="1">Uncharacterized protein</fullName>
    </submittedName>
</protein>
<gene>
    <name evidence="1" type="ORF">N7644_06220</name>
</gene>
<dbReference type="RefSeq" id="WP_279694818.1">
    <property type="nucleotide sequence ID" value="NZ_JAOEEO010000001.1"/>
</dbReference>
<organism evidence="1 2">
    <name type="scientific">Acinetobacter courvalinii</name>
    <dbReference type="NCBI Taxonomy" id="280147"/>
    <lineage>
        <taxon>Bacteria</taxon>
        <taxon>Pseudomonadati</taxon>
        <taxon>Pseudomonadota</taxon>
        <taxon>Gammaproteobacteria</taxon>
        <taxon>Moraxellales</taxon>
        <taxon>Moraxellaceae</taxon>
        <taxon>Acinetobacter</taxon>
    </lineage>
</organism>
<dbReference type="AlphaFoldDB" id="A0AA42I679"/>
<evidence type="ECO:0000313" key="1">
    <source>
        <dbReference type="EMBL" id="MDH0563284.1"/>
    </source>
</evidence>
<accession>A0AA42I679</accession>
<dbReference type="Proteomes" id="UP001159329">
    <property type="component" value="Unassembled WGS sequence"/>
</dbReference>
<reference evidence="1" key="1">
    <citation type="submission" date="2022-09" db="EMBL/GenBank/DDBJ databases">
        <title>Intensive care unit water sources are persistently colonized with multi-drug resistant bacteria and are the site of extensive horizontal gene transfer of antibiotic resistance genes.</title>
        <authorList>
            <person name="Diorio-Toth L."/>
        </authorList>
    </citation>
    <scope>NUCLEOTIDE SEQUENCE</scope>
    <source>
        <strain evidence="1">GD04005</strain>
    </source>
</reference>
<sequence>MVISQIMTRLDQEYDLFLQSQSYQAHKNSEIPLKALFFSEALKTLKYPHSDVVALGGGSYKFINFNHFELNVNLFDTPQFKNKTGFIHWLAGILHKNIYGH</sequence>
<proteinExistence type="predicted"/>
<comment type="caution">
    <text evidence="1">The sequence shown here is derived from an EMBL/GenBank/DDBJ whole genome shotgun (WGS) entry which is preliminary data.</text>
</comment>